<proteinExistence type="predicted"/>
<dbReference type="RefSeq" id="XP_016607393.1">
    <property type="nucleotide sequence ID" value="XM_016753808.1"/>
</dbReference>
<evidence type="ECO:0000313" key="1">
    <source>
        <dbReference type="EMBL" id="KNC99353.1"/>
    </source>
</evidence>
<dbReference type="AlphaFoldDB" id="A0A0L0HF01"/>
<keyword evidence="2" id="KW-1185">Reference proteome</keyword>
<dbReference type="GeneID" id="27688963"/>
<dbReference type="InParanoid" id="A0A0L0HF01"/>
<dbReference type="VEuPathDB" id="FungiDB:SPPG_05600"/>
<dbReference type="EMBL" id="KQ257458">
    <property type="protein sequence ID" value="KNC99353.1"/>
    <property type="molecule type" value="Genomic_DNA"/>
</dbReference>
<dbReference type="Proteomes" id="UP000053201">
    <property type="component" value="Unassembled WGS sequence"/>
</dbReference>
<evidence type="ECO:0000313" key="2">
    <source>
        <dbReference type="Proteomes" id="UP000053201"/>
    </source>
</evidence>
<organism evidence="1 2">
    <name type="scientific">Spizellomyces punctatus (strain DAOM BR117)</name>
    <dbReference type="NCBI Taxonomy" id="645134"/>
    <lineage>
        <taxon>Eukaryota</taxon>
        <taxon>Fungi</taxon>
        <taxon>Fungi incertae sedis</taxon>
        <taxon>Chytridiomycota</taxon>
        <taxon>Chytridiomycota incertae sedis</taxon>
        <taxon>Chytridiomycetes</taxon>
        <taxon>Spizellomycetales</taxon>
        <taxon>Spizellomycetaceae</taxon>
        <taxon>Spizellomyces</taxon>
    </lineage>
</organism>
<gene>
    <name evidence="1" type="ORF">SPPG_05600</name>
</gene>
<sequence>MEFNLTLKTPYRRFMTTDRFRITASQGFARIQHTRYDQDALGVVVPIGGDPPPTPTTASANLVVDSEVLVPDQNRKLGTEITYITTGALTSYVLLLAGSQTCIDREVTLELVRTSSKTSILKTIMSLSNNTAPNPEVWSKHRDWHLRTFGLGTDVQPTPQEVNVRGRLARGQFLADVDGFMSVAKSFEEVEQFLERTVDRYVKVFRSVLDKQDDGPLSLKQLAYASCLARDRREIDGMVDEGQMGPVF</sequence>
<reference evidence="1 2" key="1">
    <citation type="submission" date="2009-08" db="EMBL/GenBank/DDBJ databases">
        <title>The Genome Sequence of Spizellomyces punctatus strain DAOM BR117.</title>
        <authorList>
            <consortium name="The Broad Institute Genome Sequencing Platform"/>
            <person name="Russ C."/>
            <person name="Cuomo C."/>
            <person name="Shea T."/>
            <person name="Young S.K."/>
            <person name="Zeng Q."/>
            <person name="Koehrsen M."/>
            <person name="Haas B."/>
            <person name="Borodovsky M."/>
            <person name="Guigo R."/>
            <person name="Alvarado L."/>
            <person name="Berlin A."/>
            <person name="Bochicchio J."/>
            <person name="Borenstein D."/>
            <person name="Chapman S."/>
            <person name="Chen Z."/>
            <person name="Engels R."/>
            <person name="Freedman E."/>
            <person name="Gellesch M."/>
            <person name="Goldberg J."/>
            <person name="Griggs A."/>
            <person name="Gujja S."/>
            <person name="Heiman D."/>
            <person name="Hepburn T."/>
            <person name="Howarth C."/>
            <person name="Jen D."/>
            <person name="Larson L."/>
            <person name="Lewis B."/>
            <person name="Mehta T."/>
            <person name="Park D."/>
            <person name="Pearson M."/>
            <person name="Roberts A."/>
            <person name="Saif S."/>
            <person name="Shenoy N."/>
            <person name="Sisk P."/>
            <person name="Stolte C."/>
            <person name="Sykes S."/>
            <person name="Thomson T."/>
            <person name="Walk T."/>
            <person name="White J."/>
            <person name="Yandava C."/>
            <person name="Burger G."/>
            <person name="Gray M.W."/>
            <person name="Holland P.W.H."/>
            <person name="King N."/>
            <person name="Lang F.B.F."/>
            <person name="Roger A.J."/>
            <person name="Ruiz-Trillo I."/>
            <person name="Lander E."/>
            <person name="Nusbaum C."/>
        </authorList>
    </citation>
    <scope>NUCLEOTIDE SEQUENCE [LARGE SCALE GENOMIC DNA]</scope>
    <source>
        <strain evidence="1 2">DAOM BR117</strain>
    </source>
</reference>
<name>A0A0L0HF01_SPIPD</name>
<protein>
    <submittedName>
        <fullName evidence="1">Uncharacterized protein</fullName>
    </submittedName>
</protein>
<accession>A0A0L0HF01</accession>
<dbReference type="OrthoDB" id="2109225at2759"/>